<keyword evidence="3" id="KW-1185">Reference proteome</keyword>
<evidence type="ECO:0000256" key="1">
    <source>
        <dbReference type="SAM" id="MobiDB-lite"/>
    </source>
</evidence>
<reference evidence="2 3" key="1">
    <citation type="journal article" date="2018" name="Evol. Lett.">
        <title>Horizontal gene cluster transfer increased hallucinogenic mushroom diversity.</title>
        <authorList>
            <person name="Reynolds H.T."/>
            <person name="Vijayakumar V."/>
            <person name="Gluck-Thaler E."/>
            <person name="Korotkin H.B."/>
            <person name="Matheny P.B."/>
            <person name="Slot J.C."/>
        </authorList>
    </citation>
    <scope>NUCLEOTIDE SEQUENCE [LARGE SCALE GENOMIC DNA]</scope>
    <source>
        <strain evidence="2 3">2629</strain>
    </source>
</reference>
<evidence type="ECO:0000313" key="2">
    <source>
        <dbReference type="EMBL" id="PPQ66351.1"/>
    </source>
</evidence>
<dbReference type="EMBL" id="NHTK01006045">
    <property type="protein sequence ID" value="PPQ66351.1"/>
    <property type="molecule type" value="Genomic_DNA"/>
</dbReference>
<accession>A0A409VJB3</accession>
<name>A0A409VJB3_9AGAR</name>
<dbReference type="AlphaFoldDB" id="A0A409VJB3"/>
<gene>
    <name evidence="2" type="ORF">CVT24_007188</name>
</gene>
<proteinExistence type="predicted"/>
<comment type="caution">
    <text evidence="2">The sequence shown here is derived from an EMBL/GenBank/DDBJ whole genome shotgun (WGS) entry which is preliminary data.</text>
</comment>
<dbReference type="STRING" id="181874.A0A409VJB3"/>
<dbReference type="Proteomes" id="UP000284842">
    <property type="component" value="Unassembled WGS sequence"/>
</dbReference>
<feature type="compositionally biased region" description="Polar residues" evidence="1">
    <location>
        <begin position="158"/>
        <end position="169"/>
    </location>
</feature>
<dbReference type="OrthoDB" id="2507450at2759"/>
<feature type="region of interest" description="Disordered" evidence="1">
    <location>
        <begin position="139"/>
        <end position="169"/>
    </location>
</feature>
<evidence type="ECO:0000313" key="3">
    <source>
        <dbReference type="Proteomes" id="UP000284842"/>
    </source>
</evidence>
<sequence length="169" mass="18125">MVVATASQAFGRCNIAERDGRAILLARRRFGQENIPIQQIRDACSGSVCATIAGKAVSTLLAGSPECDQQDLADELIDASKDFDQETAQKMVAAAIAFRQAEKNTRPDFSTNPPTNLNSVFCQKAPRNQELKGLVQAQDPANNPDLFFDPASGATVVKGTQPNTEPFQG</sequence>
<protein>
    <submittedName>
        <fullName evidence="2">Uncharacterized protein</fullName>
    </submittedName>
</protein>
<organism evidence="2 3">
    <name type="scientific">Panaeolus cyanescens</name>
    <dbReference type="NCBI Taxonomy" id="181874"/>
    <lineage>
        <taxon>Eukaryota</taxon>
        <taxon>Fungi</taxon>
        <taxon>Dikarya</taxon>
        <taxon>Basidiomycota</taxon>
        <taxon>Agaricomycotina</taxon>
        <taxon>Agaricomycetes</taxon>
        <taxon>Agaricomycetidae</taxon>
        <taxon>Agaricales</taxon>
        <taxon>Agaricineae</taxon>
        <taxon>Galeropsidaceae</taxon>
        <taxon>Panaeolus</taxon>
    </lineage>
</organism>
<dbReference type="InParanoid" id="A0A409VJB3"/>